<dbReference type="Proteomes" id="UP000466906">
    <property type="component" value="Chromosome"/>
</dbReference>
<feature type="domain" description="HRDC" evidence="2">
    <location>
        <begin position="243"/>
        <end position="323"/>
    </location>
</feature>
<organism evidence="3 4">
    <name type="scientific">Mycolicibacterium alvei</name>
    <dbReference type="NCBI Taxonomy" id="67081"/>
    <lineage>
        <taxon>Bacteria</taxon>
        <taxon>Bacillati</taxon>
        <taxon>Actinomycetota</taxon>
        <taxon>Actinomycetes</taxon>
        <taxon>Mycobacteriales</taxon>
        <taxon>Mycobacteriaceae</taxon>
        <taxon>Mycolicibacterium</taxon>
    </lineage>
</organism>
<dbReference type="InterPro" id="IPR051086">
    <property type="entry name" value="RNase_D-like"/>
</dbReference>
<protein>
    <submittedName>
        <fullName evidence="3">Ribonuclease D</fullName>
    </submittedName>
</protein>
<accession>A0A6N4URN7</accession>
<keyword evidence="4" id="KW-1185">Reference proteome</keyword>
<dbReference type="SUPFAM" id="SSF53098">
    <property type="entry name" value="Ribonuclease H-like"/>
    <property type="match status" value="1"/>
</dbReference>
<dbReference type="PANTHER" id="PTHR47649:SF1">
    <property type="entry name" value="RIBONUCLEASE D"/>
    <property type="match status" value="1"/>
</dbReference>
<dbReference type="GO" id="GO:0000166">
    <property type="term" value="F:nucleotide binding"/>
    <property type="evidence" value="ECO:0007669"/>
    <property type="project" value="InterPro"/>
</dbReference>
<evidence type="ECO:0000313" key="4">
    <source>
        <dbReference type="Proteomes" id="UP000466906"/>
    </source>
</evidence>
<feature type="region of interest" description="Disordered" evidence="1">
    <location>
        <begin position="1"/>
        <end position="30"/>
    </location>
</feature>
<dbReference type="Pfam" id="PF01612">
    <property type="entry name" value="DNA_pol_A_exo1"/>
    <property type="match status" value="1"/>
</dbReference>
<dbReference type="InterPro" id="IPR002562">
    <property type="entry name" value="3'-5'_exonuclease_dom"/>
</dbReference>
<dbReference type="InterPro" id="IPR010997">
    <property type="entry name" value="HRDC-like_sf"/>
</dbReference>
<dbReference type="SMART" id="SM00474">
    <property type="entry name" value="35EXOc"/>
    <property type="match status" value="1"/>
</dbReference>
<dbReference type="GO" id="GO:0006139">
    <property type="term" value="P:nucleobase-containing compound metabolic process"/>
    <property type="evidence" value="ECO:0007669"/>
    <property type="project" value="InterPro"/>
</dbReference>
<gene>
    <name evidence="3" type="ORF">MALV_12270</name>
</gene>
<dbReference type="SUPFAM" id="SSF47819">
    <property type="entry name" value="HRDC-like"/>
    <property type="match status" value="1"/>
</dbReference>
<dbReference type="AlphaFoldDB" id="A0A6N4URN7"/>
<dbReference type="Pfam" id="PF00570">
    <property type="entry name" value="HRDC"/>
    <property type="match status" value="1"/>
</dbReference>
<dbReference type="InterPro" id="IPR002121">
    <property type="entry name" value="HRDC_dom"/>
</dbReference>
<dbReference type="CDD" id="cd06142">
    <property type="entry name" value="RNaseD_exo"/>
    <property type="match status" value="1"/>
</dbReference>
<dbReference type="GO" id="GO:0008408">
    <property type="term" value="F:3'-5' exonuclease activity"/>
    <property type="evidence" value="ECO:0007669"/>
    <property type="project" value="InterPro"/>
</dbReference>
<dbReference type="KEGG" id="malv:MALV_12270"/>
<feature type="region of interest" description="Disordered" evidence="1">
    <location>
        <begin position="317"/>
        <end position="342"/>
    </location>
</feature>
<dbReference type="EMBL" id="AP022565">
    <property type="protein sequence ID" value="BBX26102.1"/>
    <property type="molecule type" value="Genomic_DNA"/>
</dbReference>
<evidence type="ECO:0000259" key="2">
    <source>
        <dbReference type="PROSITE" id="PS50967"/>
    </source>
</evidence>
<sequence>MMDEDPQVSADLDAAEPDEAESTPLLSPADGVPEVCVTAGEISSAATSLAKGSGPFAIDAERASGFRYSNRAYLVQIRRSGSGTALIDPVNHGGSPIDAMAPVADALAADEWVLHAADQDLPCLSEIGLRPGKLYDTELAGRLAGFERVNLAAMVQRLLGLQLMKGHGAADWSKRPLPADWLNYAALDVEVLVELRNAIAAVLDDQGKTDWAAQEFEHLRTYVAQPTRRDRWRRTSGIHKVRNPQALSAVRELWTTRDTIARGRDIAPGRILPDAAIINAATTDPKTLDELIALPVFGGSKQRKSAKVWLDALARARDNTDPPEANEAQSGPPPAARWARRKPEAAARLEAAKASLAELSQRVSVPAENLITPEVVRRLCWGWHPVGDTATAVEEFLVDAKVRPWQRELTVPVLTAALETD</sequence>
<dbReference type="Gene3D" id="3.30.420.10">
    <property type="entry name" value="Ribonuclease H-like superfamily/Ribonuclease H"/>
    <property type="match status" value="1"/>
</dbReference>
<dbReference type="PANTHER" id="PTHR47649">
    <property type="entry name" value="RIBONUCLEASE D"/>
    <property type="match status" value="1"/>
</dbReference>
<dbReference type="GO" id="GO:0003676">
    <property type="term" value="F:nucleic acid binding"/>
    <property type="evidence" value="ECO:0007669"/>
    <property type="project" value="InterPro"/>
</dbReference>
<dbReference type="InterPro" id="IPR012337">
    <property type="entry name" value="RNaseH-like_sf"/>
</dbReference>
<dbReference type="Pfam" id="PF18305">
    <property type="entry name" value="DNA_pol_A_exoN"/>
    <property type="match status" value="1"/>
</dbReference>
<dbReference type="InterPro" id="IPR041605">
    <property type="entry name" value="Exo_C"/>
</dbReference>
<dbReference type="InterPro" id="IPR044876">
    <property type="entry name" value="HRDC_dom_sf"/>
</dbReference>
<dbReference type="InterPro" id="IPR036397">
    <property type="entry name" value="RNaseH_sf"/>
</dbReference>
<dbReference type="Gene3D" id="1.10.150.80">
    <property type="entry name" value="HRDC domain"/>
    <property type="match status" value="2"/>
</dbReference>
<reference evidence="3 4" key="1">
    <citation type="journal article" date="2019" name="Emerg. Microbes Infect.">
        <title>Comprehensive subspecies identification of 175 nontuberculous mycobacteria species based on 7547 genomic profiles.</title>
        <authorList>
            <person name="Matsumoto Y."/>
            <person name="Kinjo T."/>
            <person name="Motooka D."/>
            <person name="Nabeya D."/>
            <person name="Jung N."/>
            <person name="Uechi K."/>
            <person name="Horii T."/>
            <person name="Iida T."/>
            <person name="Fujita J."/>
            <person name="Nakamura S."/>
        </authorList>
    </citation>
    <scope>NUCLEOTIDE SEQUENCE [LARGE SCALE GENOMIC DNA]</scope>
    <source>
        <strain evidence="3 4">JCM 12272</strain>
    </source>
</reference>
<dbReference type="PROSITE" id="PS50967">
    <property type="entry name" value="HRDC"/>
    <property type="match status" value="1"/>
</dbReference>
<evidence type="ECO:0000313" key="3">
    <source>
        <dbReference type="EMBL" id="BBX26102.1"/>
    </source>
</evidence>
<dbReference type="SMART" id="SM00341">
    <property type="entry name" value="HRDC"/>
    <property type="match status" value="1"/>
</dbReference>
<name>A0A6N4URN7_9MYCO</name>
<evidence type="ECO:0000256" key="1">
    <source>
        <dbReference type="SAM" id="MobiDB-lite"/>
    </source>
</evidence>
<proteinExistence type="predicted"/>